<dbReference type="Pfam" id="PF04972">
    <property type="entry name" value="BON"/>
    <property type="match status" value="3"/>
</dbReference>
<dbReference type="InterPro" id="IPR007055">
    <property type="entry name" value="BON_dom"/>
</dbReference>
<keyword evidence="1" id="KW-0732">Signal</keyword>
<dbReference type="AlphaFoldDB" id="A0A7W7Z3Q0"/>
<accession>A0A7W7Z3Q0</accession>
<reference evidence="3 4" key="1">
    <citation type="submission" date="2020-08" db="EMBL/GenBank/DDBJ databases">
        <title>Genomic Encyclopedia of Type Strains, Phase IV (KMG-IV): sequencing the most valuable type-strain genomes for metagenomic binning, comparative biology and taxonomic classification.</title>
        <authorList>
            <person name="Goeker M."/>
        </authorList>
    </citation>
    <scope>NUCLEOTIDE SEQUENCE [LARGE SCALE GENOMIC DNA]</scope>
    <source>
        <strain evidence="3 4">DSM 12706</strain>
    </source>
</reference>
<protein>
    <submittedName>
        <fullName evidence="3">Hyperosmotically inducible protein</fullName>
    </submittedName>
</protein>
<sequence length="253" mass="28250">MIWINSLPHAFLIRINVFVRRAQKMRPVETCPPQRPIMTDSELRQNILDEFDFDPSFNSGHIGIVVDNNVVTLSGYVNSYAEKLAALAATRRVKGVRSLTETIEVRYPFDRTADDQIAQRASDILDWDVLVPANAIEVQVNDGWITLSGNVDWHYERTAAEDDVRKLSGVQGVTNLIAINNPKVDTSIIRDKIESALKRHAEIGAKAIRVTVQNGNTVVLEGSVDTWDERRAVQNAAWSTPGVASVDDRLMIC</sequence>
<proteinExistence type="predicted"/>
<keyword evidence="4" id="KW-1185">Reference proteome</keyword>
<dbReference type="EMBL" id="JACHIH010000011">
    <property type="protein sequence ID" value="MBB5047379.1"/>
    <property type="molecule type" value="Genomic_DNA"/>
</dbReference>
<evidence type="ECO:0000313" key="4">
    <source>
        <dbReference type="Proteomes" id="UP000542353"/>
    </source>
</evidence>
<comment type="caution">
    <text evidence="3">The sequence shown here is derived from an EMBL/GenBank/DDBJ whole genome shotgun (WGS) entry which is preliminary data.</text>
</comment>
<gene>
    <name evidence="3" type="ORF">HNR60_002134</name>
</gene>
<dbReference type="Gene3D" id="3.30.1340.30">
    <property type="match status" value="3"/>
</dbReference>
<name>A0A7W7Z3Q0_9BRAD</name>
<feature type="domain" description="BON" evidence="2">
    <location>
        <begin position="185"/>
        <end position="253"/>
    </location>
</feature>
<dbReference type="Proteomes" id="UP000542353">
    <property type="component" value="Unassembled WGS sequence"/>
</dbReference>
<evidence type="ECO:0000259" key="2">
    <source>
        <dbReference type="PROSITE" id="PS50914"/>
    </source>
</evidence>
<dbReference type="InterPro" id="IPR051686">
    <property type="entry name" value="Lipoprotein_DolP"/>
</dbReference>
<dbReference type="InterPro" id="IPR014004">
    <property type="entry name" value="Transpt-assoc_nodulatn_dom_bac"/>
</dbReference>
<organism evidence="3 4">
    <name type="scientific">Rhodopseudomonas rhenobacensis</name>
    <dbReference type="NCBI Taxonomy" id="87461"/>
    <lineage>
        <taxon>Bacteria</taxon>
        <taxon>Pseudomonadati</taxon>
        <taxon>Pseudomonadota</taxon>
        <taxon>Alphaproteobacteria</taxon>
        <taxon>Hyphomicrobiales</taxon>
        <taxon>Nitrobacteraceae</taxon>
        <taxon>Rhodopseudomonas</taxon>
    </lineage>
</organism>
<feature type="domain" description="BON" evidence="2">
    <location>
        <begin position="113"/>
        <end position="181"/>
    </location>
</feature>
<dbReference type="PROSITE" id="PS50914">
    <property type="entry name" value="BON"/>
    <property type="match status" value="3"/>
</dbReference>
<feature type="domain" description="BON" evidence="2">
    <location>
        <begin position="39"/>
        <end position="107"/>
    </location>
</feature>
<dbReference type="PANTHER" id="PTHR34606:SF4">
    <property type="entry name" value="OUTER MEMBRANE LIPOPROTEIN DOLP"/>
    <property type="match status" value="1"/>
</dbReference>
<dbReference type="PANTHER" id="PTHR34606">
    <property type="entry name" value="BON DOMAIN-CONTAINING PROTEIN"/>
    <property type="match status" value="1"/>
</dbReference>
<evidence type="ECO:0000256" key="1">
    <source>
        <dbReference type="ARBA" id="ARBA00022729"/>
    </source>
</evidence>
<evidence type="ECO:0000313" key="3">
    <source>
        <dbReference type="EMBL" id="MBB5047379.1"/>
    </source>
</evidence>
<dbReference type="SMART" id="SM00749">
    <property type="entry name" value="BON"/>
    <property type="match status" value="3"/>
</dbReference>